<dbReference type="GeneID" id="6369867"/>
<organism evidence="1 2">
    <name type="scientific">Ralstonia phage phiRSL1</name>
    <dbReference type="NCBI Taxonomy" id="1980924"/>
    <lineage>
        <taxon>Viruses</taxon>
        <taxon>Duplodnaviria</taxon>
        <taxon>Heunggongvirae</taxon>
        <taxon>Uroviricota</taxon>
        <taxon>Caudoviricetes</taxon>
        <taxon>Mieseafarmvirus</taxon>
        <taxon>Mieseafarmvirus RSL1</taxon>
    </lineage>
</organism>
<protein>
    <submittedName>
        <fullName evidence="1">Uncharacterized protein</fullName>
    </submittedName>
</protein>
<proteinExistence type="predicted"/>
<accession>B2ZXU2</accession>
<dbReference type="RefSeq" id="YP_001949948.1">
    <property type="nucleotide sequence ID" value="NC_010811.2"/>
</dbReference>
<reference evidence="1 2" key="1">
    <citation type="journal article" date="2010" name="Virology">
        <title>A jumbo phage infecting the phytopathogen Ralstonia solanacearum defines a new lineage of the Myoviridae family.</title>
        <authorList>
            <person name="Yamada T."/>
            <person name="Satoh S."/>
            <person name="Ishikawa H."/>
            <person name="Fujiwara A."/>
            <person name="Kawasaki T."/>
            <person name="Fujie M."/>
            <person name="Ogata H."/>
        </authorList>
    </citation>
    <scope>NUCLEOTIDE SEQUENCE [LARGE SCALE GENOMIC DNA]</scope>
</reference>
<evidence type="ECO:0000313" key="1">
    <source>
        <dbReference type="EMBL" id="BAG41518.1"/>
    </source>
</evidence>
<sequence length="113" mass="13146">MAQKGPGIKYEGHWYSSFEPWWPSPTTSDWPWTGQSAFLNKLERVESTLDPVAYRGISRCRVCGEGNGCEEFNLEGWRWPSGFRHYIEQHNVKPSSEFIAMIVEQHARILQSR</sequence>
<dbReference type="Proteomes" id="UP000001034">
    <property type="component" value="Segment"/>
</dbReference>
<keyword evidence="2" id="KW-1185">Reference proteome</keyword>
<name>B2ZXU2_9CAUD</name>
<dbReference type="EMBL" id="AB366653">
    <property type="protein sequence ID" value="BAG41518.1"/>
    <property type="molecule type" value="Genomic_DNA"/>
</dbReference>
<evidence type="ECO:0000313" key="2">
    <source>
        <dbReference type="Proteomes" id="UP000001034"/>
    </source>
</evidence>
<dbReference type="KEGG" id="vg:6369867"/>